<keyword evidence="1" id="KW-0175">Coiled coil</keyword>
<sequence length="1160" mass="128798">MPQFSFLAAEFSEIHRLAALAEGMARTDARGACFYARLALETMVGWLYRHERSLRPPYEKTLSALIHEATFRNLVGPALLAKAKVVKDLGNRAVHEGGRPVPPSDGIAAVRELFHLTYWLARTYARGAKPAGAIEFVADALPVNKAVAVARLDQLNAAAQRFVEAEKAREAAEARQRASEEDRARLEAEIARLQAEVAAAKAANTQAPDTHDYGEAATRDLFIDLLLREAGWSFTRPGHDTEYRVTGMPNQPGEGFVDYVLWGDDGRPLAIVEAKRTRKDGRAGQQQAKLYADCLEAMTGQRPVIFCSNGYEHWIWDDGRYPPRPIQGFLTKDELELAIRRRTTMQPLGSATIDGTIVERYYQTRAIRRVAEAFEKDKARRALLVMATGSGKTRAVIALCDLLMRANWARRILFLADRQALVNQAVGAFRKFLPDTSPVNLLMDRRATGRVYVSTYPTMMNLIDKAEGETRRFGPGHFDLIVIDEAHRSIYRKYGAIFDYFDSLLVGLTATPKDEVDRDTYRLFDLQRGVPTDAYGLEEAVNDGFLVPPLAVSVPLKFQRGGIRYDDLSEDEKEQWDAVEWDDDGNVPAAIEPTALNTWLFNADTVDKVLEHLMTHGQRVADGDRLGKTIIFAKNQDHARFIVARFDKAYPHHAGAFARVIISADSYAQSLIDDFSQPAKAPHIAVSVDMLDTGIDVPEVVNLVFFKVVRSKTKFWQMLGRGTRLCPDLFGPGRHKTHFTVFDFCQNFEFFNQNPEVTDGAIGDSLSKRLFAARVELICALDALHPSGDLLLIKAVPTEGPAGAGLSEDKAAFESGDNAASASARLRDEVARILREEIAGMSVDNFLVRAHRRHVEKFGDPAAWVRLSLDDQAELVNEVAGLPSSVADDDLAAKQFDALILRTQLAVLRAESAFGGLRKKVVTLATLLEEMSNIPAVARELVLIQEVQGDDFWQDVTAPMLETVRRRLRALIKLIEVKGREIVYTDFEDAIGPGTAVELQGVGAGTDVIRFRLKARHFLRANEDHIAVQKLRRNEPLTPTDLAELERIFVEAQVAAPEDLERVQADGGLGLFVRSLVGLDREAAKAVFGAFTAQRRLSANQIEFLNMIIDHLTERGSMDPRLLYESPFTDLDPMGLAGMFGDDAGAVVDILAEVRRRTAA</sequence>
<feature type="coiled-coil region" evidence="1">
    <location>
        <begin position="155"/>
        <end position="203"/>
    </location>
</feature>
<dbReference type="InterPro" id="IPR013670">
    <property type="entry name" value="EcoEI_R_C_dom"/>
</dbReference>
<dbReference type="InterPro" id="IPR050742">
    <property type="entry name" value="Helicase_Restrict-Modif_Enz"/>
</dbReference>
<dbReference type="OrthoDB" id="9803459at2"/>
<dbReference type="Pfam" id="PF08463">
    <property type="entry name" value="EcoEI_R_C"/>
    <property type="match status" value="1"/>
</dbReference>
<dbReference type="AlphaFoldDB" id="A0A3N1L0C3"/>
<dbReference type="InterPro" id="IPR027417">
    <property type="entry name" value="P-loop_NTPase"/>
</dbReference>
<dbReference type="InterPro" id="IPR014001">
    <property type="entry name" value="Helicase_ATP-bd"/>
</dbReference>
<name>A0A3N1L0C3_9PROT</name>
<dbReference type="GO" id="GO:0005524">
    <property type="term" value="F:ATP binding"/>
    <property type="evidence" value="ECO:0007669"/>
    <property type="project" value="InterPro"/>
</dbReference>
<accession>A0A3N1L0C3</accession>
<evidence type="ECO:0000259" key="2">
    <source>
        <dbReference type="PROSITE" id="PS51192"/>
    </source>
</evidence>
<dbReference type="CDD" id="cd18799">
    <property type="entry name" value="SF2_C_EcoAI-like"/>
    <property type="match status" value="1"/>
</dbReference>
<dbReference type="GO" id="GO:0006304">
    <property type="term" value="P:DNA modification"/>
    <property type="evidence" value="ECO:0007669"/>
    <property type="project" value="InterPro"/>
</dbReference>
<evidence type="ECO:0000313" key="4">
    <source>
        <dbReference type="Proteomes" id="UP000278222"/>
    </source>
</evidence>
<dbReference type="GO" id="GO:0003677">
    <property type="term" value="F:DNA binding"/>
    <property type="evidence" value="ECO:0007669"/>
    <property type="project" value="InterPro"/>
</dbReference>
<dbReference type="Pfam" id="PF13643">
    <property type="entry name" value="DUF4145"/>
    <property type="match status" value="1"/>
</dbReference>
<dbReference type="PANTHER" id="PTHR47396">
    <property type="entry name" value="TYPE I RESTRICTION ENZYME ECOKI R PROTEIN"/>
    <property type="match status" value="1"/>
</dbReference>
<dbReference type="SMART" id="SM00487">
    <property type="entry name" value="DEXDc"/>
    <property type="match status" value="1"/>
</dbReference>
<evidence type="ECO:0000256" key="1">
    <source>
        <dbReference type="SAM" id="Coils"/>
    </source>
</evidence>
<protein>
    <submittedName>
        <fullName evidence="3">Type I restriction enzyme R subunit</fullName>
    </submittedName>
</protein>
<dbReference type="EMBL" id="RJKX01000015">
    <property type="protein sequence ID" value="ROP84390.1"/>
    <property type="molecule type" value="Genomic_DNA"/>
</dbReference>
<dbReference type="RefSeq" id="WP_123692283.1">
    <property type="nucleotide sequence ID" value="NZ_AP019700.1"/>
</dbReference>
<dbReference type="Gene3D" id="3.40.50.300">
    <property type="entry name" value="P-loop containing nucleotide triphosphate hydrolases"/>
    <property type="match status" value="2"/>
</dbReference>
<dbReference type="GO" id="GO:0005829">
    <property type="term" value="C:cytosol"/>
    <property type="evidence" value="ECO:0007669"/>
    <property type="project" value="TreeGrafter"/>
</dbReference>
<dbReference type="Gene3D" id="3.90.1570.30">
    <property type="match status" value="1"/>
</dbReference>
<dbReference type="GO" id="GO:0016787">
    <property type="term" value="F:hydrolase activity"/>
    <property type="evidence" value="ECO:0007669"/>
    <property type="project" value="InterPro"/>
</dbReference>
<dbReference type="InterPro" id="IPR006935">
    <property type="entry name" value="Helicase/UvrB_N"/>
</dbReference>
<dbReference type="PANTHER" id="PTHR47396:SF1">
    <property type="entry name" value="ATP-DEPENDENT HELICASE IRC3-RELATED"/>
    <property type="match status" value="1"/>
</dbReference>
<feature type="domain" description="Helicase ATP-binding" evidence="2">
    <location>
        <begin position="373"/>
        <end position="530"/>
    </location>
</feature>
<proteinExistence type="predicted"/>
<dbReference type="CDD" id="cd18032">
    <property type="entry name" value="DEXHc_RE_I_III_res"/>
    <property type="match status" value="1"/>
</dbReference>
<dbReference type="PROSITE" id="PS51192">
    <property type="entry name" value="HELICASE_ATP_BIND_1"/>
    <property type="match status" value="1"/>
</dbReference>
<gene>
    <name evidence="3" type="ORF">EDC65_3741</name>
</gene>
<dbReference type="SUPFAM" id="SSF52540">
    <property type="entry name" value="P-loop containing nucleoside triphosphate hydrolases"/>
    <property type="match status" value="2"/>
</dbReference>
<dbReference type="Proteomes" id="UP000278222">
    <property type="component" value="Unassembled WGS sequence"/>
</dbReference>
<reference evidence="3 4" key="1">
    <citation type="submission" date="2018-11" db="EMBL/GenBank/DDBJ databases">
        <title>Genomic Encyclopedia of Type Strains, Phase IV (KMG-IV): sequencing the most valuable type-strain genomes for metagenomic binning, comparative biology and taxonomic classification.</title>
        <authorList>
            <person name="Goeker M."/>
        </authorList>
    </citation>
    <scope>NUCLEOTIDE SEQUENCE [LARGE SCALE GENOMIC DNA]</scope>
    <source>
        <strain evidence="3 4">DSM 5900</strain>
    </source>
</reference>
<comment type="caution">
    <text evidence="3">The sequence shown here is derived from an EMBL/GenBank/DDBJ whole genome shotgun (WGS) entry which is preliminary data.</text>
</comment>
<keyword evidence="4" id="KW-1185">Reference proteome</keyword>
<dbReference type="InterPro" id="IPR025285">
    <property type="entry name" value="DUF4145"/>
</dbReference>
<dbReference type="Pfam" id="PF04851">
    <property type="entry name" value="ResIII"/>
    <property type="match status" value="1"/>
</dbReference>
<organism evidence="3 4">
    <name type="scientific">Stella humosa</name>
    <dbReference type="NCBI Taxonomy" id="94"/>
    <lineage>
        <taxon>Bacteria</taxon>
        <taxon>Pseudomonadati</taxon>
        <taxon>Pseudomonadota</taxon>
        <taxon>Alphaproteobacteria</taxon>
        <taxon>Rhodospirillales</taxon>
        <taxon>Stellaceae</taxon>
        <taxon>Stella</taxon>
    </lineage>
</organism>
<evidence type="ECO:0000313" key="3">
    <source>
        <dbReference type="EMBL" id="ROP84390.1"/>
    </source>
</evidence>